<reference evidence="12" key="2">
    <citation type="submission" date="2025-08" db="UniProtKB">
        <authorList>
            <consortium name="Ensembl"/>
        </authorList>
    </citation>
    <scope>IDENTIFICATION</scope>
    <source>
        <strain evidence="12">Glennie</strain>
    </source>
</reference>
<dbReference type="PANTHER" id="PTHR11214">
    <property type="entry name" value="BETA-1,3-N-ACETYLGLUCOSAMINYLTRANSFERASE"/>
    <property type="match status" value="1"/>
</dbReference>
<dbReference type="InterPro" id="IPR002659">
    <property type="entry name" value="Glyco_trans_31"/>
</dbReference>
<accession>F7G6U2</accession>
<keyword evidence="7" id="KW-1133">Transmembrane helix</keyword>
<dbReference type="Bgee" id="ENSOANG00000001683">
    <property type="expression patterns" value="Expressed in fibroblast and 6 other cell types or tissues"/>
</dbReference>
<evidence type="ECO:0000313" key="12">
    <source>
        <dbReference type="Ensembl" id="ENSOANP00000002691.2"/>
    </source>
</evidence>
<evidence type="ECO:0000256" key="6">
    <source>
        <dbReference type="ARBA" id="ARBA00022968"/>
    </source>
</evidence>
<organism evidence="12 13">
    <name type="scientific">Ornithorhynchus anatinus</name>
    <name type="common">Duckbill platypus</name>
    <dbReference type="NCBI Taxonomy" id="9258"/>
    <lineage>
        <taxon>Eukaryota</taxon>
        <taxon>Metazoa</taxon>
        <taxon>Chordata</taxon>
        <taxon>Craniata</taxon>
        <taxon>Vertebrata</taxon>
        <taxon>Euteleostomi</taxon>
        <taxon>Mammalia</taxon>
        <taxon>Monotremata</taxon>
        <taxon>Ornithorhynchidae</taxon>
        <taxon>Ornithorhynchus</taxon>
    </lineage>
</organism>
<dbReference type="FunFam" id="3.90.550.50:FF:000020">
    <property type="entry name" value="Hexosyltransferase"/>
    <property type="match status" value="1"/>
</dbReference>
<dbReference type="GeneTree" id="ENSGT00940000162243"/>
<evidence type="ECO:0000256" key="5">
    <source>
        <dbReference type="ARBA" id="ARBA00022692"/>
    </source>
</evidence>
<comment type="subcellular location">
    <subcellularLocation>
        <location evidence="1 10">Golgi apparatus membrane</location>
        <topology evidence="1 10">Single-pass type II membrane protein</topology>
    </subcellularLocation>
</comment>
<keyword evidence="3 10" id="KW-0328">Glycosyltransferase</keyword>
<dbReference type="GO" id="GO:0006493">
    <property type="term" value="P:protein O-linked glycosylation"/>
    <property type="evidence" value="ECO:0000318"/>
    <property type="project" value="GO_Central"/>
</dbReference>
<evidence type="ECO:0000256" key="7">
    <source>
        <dbReference type="ARBA" id="ARBA00022989"/>
    </source>
</evidence>
<evidence type="ECO:0000256" key="3">
    <source>
        <dbReference type="ARBA" id="ARBA00022676"/>
    </source>
</evidence>
<evidence type="ECO:0000256" key="11">
    <source>
        <dbReference type="SAM" id="MobiDB-lite"/>
    </source>
</evidence>
<dbReference type="PANTHER" id="PTHR11214:SF91">
    <property type="entry name" value="UDP-GLCNAC:BETAGAL BETA-1,3-N-ACETYLGLUCOSAMINYLTRANSFERASE 9"/>
    <property type="match status" value="1"/>
</dbReference>
<reference evidence="12 13" key="1">
    <citation type="journal article" date="2008" name="Nature">
        <title>Genome analysis of the platypus reveals unique signatures of evolution.</title>
        <authorList>
            <person name="Warren W.C."/>
            <person name="Hillier L.W."/>
            <person name="Marshall Graves J.A."/>
            <person name="Birney E."/>
            <person name="Ponting C.P."/>
            <person name="Grutzner F."/>
            <person name="Belov K."/>
            <person name="Miller W."/>
            <person name="Clarke L."/>
            <person name="Chinwalla A.T."/>
            <person name="Yang S.P."/>
            <person name="Heger A."/>
            <person name="Locke D.P."/>
            <person name="Miethke P."/>
            <person name="Waters P.D."/>
            <person name="Veyrunes F."/>
            <person name="Fulton L."/>
            <person name="Fulton B."/>
            <person name="Graves T."/>
            <person name="Wallis J."/>
            <person name="Puente X.S."/>
            <person name="Lopez-Otin C."/>
            <person name="Ordonez G.R."/>
            <person name="Eichler E.E."/>
            <person name="Chen L."/>
            <person name="Cheng Z."/>
            <person name="Deakin J.E."/>
            <person name="Alsop A."/>
            <person name="Thompson K."/>
            <person name="Kirby P."/>
            <person name="Papenfuss A.T."/>
            <person name="Wakefield M.J."/>
            <person name="Olender T."/>
            <person name="Lancet D."/>
            <person name="Huttley G.A."/>
            <person name="Smit A.F."/>
            <person name="Pask A."/>
            <person name="Temple-Smith P."/>
            <person name="Batzer M.A."/>
            <person name="Walker J.A."/>
            <person name="Konkel M.K."/>
            <person name="Harris R.S."/>
            <person name="Whittington C.M."/>
            <person name="Wong E.S."/>
            <person name="Gemmell N.J."/>
            <person name="Buschiazzo E."/>
            <person name="Vargas Jentzsch I.M."/>
            <person name="Merkel A."/>
            <person name="Schmitz J."/>
            <person name="Zemann A."/>
            <person name="Churakov G."/>
            <person name="Kriegs J.O."/>
            <person name="Brosius J."/>
            <person name="Murchison E.P."/>
            <person name="Sachidanandam R."/>
            <person name="Smith C."/>
            <person name="Hannon G.J."/>
            <person name="Tsend-Ayush E."/>
            <person name="McMillan D."/>
            <person name="Attenborough R."/>
            <person name="Rens W."/>
            <person name="Ferguson-Smith M."/>
            <person name="Lefevre C.M."/>
            <person name="Sharp J.A."/>
            <person name="Nicholas K.R."/>
            <person name="Ray D.A."/>
            <person name="Kube M."/>
            <person name="Reinhardt R."/>
            <person name="Pringle T.H."/>
            <person name="Taylor J."/>
            <person name="Jones R.C."/>
            <person name="Nixon B."/>
            <person name="Dacheux J.L."/>
            <person name="Niwa H."/>
            <person name="Sekita Y."/>
            <person name="Huang X."/>
            <person name="Stark A."/>
            <person name="Kheradpour P."/>
            <person name="Kellis M."/>
            <person name="Flicek P."/>
            <person name="Chen Y."/>
            <person name="Webber C."/>
            <person name="Hardison R."/>
            <person name="Nelson J."/>
            <person name="Hallsworth-Pepin K."/>
            <person name="Delehaunty K."/>
            <person name="Markovic C."/>
            <person name="Minx P."/>
            <person name="Feng Y."/>
            <person name="Kremitzki C."/>
            <person name="Mitreva M."/>
            <person name="Glasscock J."/>
            <person name="Wylie T."/>
            <person name="Wohldmann P."/>
            <person name="Thiru P."/>
            <person name="Nhan M.N."/>
            <person name="Pohl C.S."/>
            <person name="Smith S.M."/>
            <person name="Hou S."/>
            <person name="Nefedov M."/>
            <person name="de Jong P.J."/>
            <person name="Renfree M.B."/>
            <person name="Mardis E.R."/>
            <person name="Wilson R.K."/>
        </authorList>
    </citation>
    <scope>NUCLEOTIDE SEQUENCE [LARGE SCALE GENOMIC DNA]</scope>
    <source>
        <strain evidence="12 13">Glennie</strain>
    </source>
</reference>
<dbReference type="Proteomes" id="UP000002279">
    <property type="component" value="Chromosome X1"/>
</dbReference>
<evidence type="ECO:0000256" key="1">
    <source>
        <dbReference type="ARBA" id="ARBA00004323"/>
    </source>
</evidence>
<keyword evidence="6" id="KW-0735">Signal-anchor</keyword>
<keyword evidence="4" id="KW-0808">Transferase</keyword>
<dbReference type="Gene3D" id="3.90.550.50">
    <property type="match status" value="1"/>
</dbReference>
<evidence type="ECO:0000256" key="10">
    <source>
        <dbReference type="RuleBase" id="RU363063"/>
    </source>
</evidence>
<keyword evidence="5" id="KW-0812">Transmembrane</keyword>
<dbReference type="GO" id="GO:0016758">
    <property type="term" value="F:hexosyltransferase activity"/>
    <property type="evidence" value="ECO:0007669"/>
    <property type="project" value="InterPro"/>
</dbReference>
<evidence type="ECO:0000256" key="4">
    <source>
        <dbReference type="ARBA" id="ARBA00022679"/>
    </source>
</evidence>
<dbReference type="GeneID" id="100075367"/>
<dbReference type="GO" id="GO:0008194">
    <property type="term" value="F:UDP-glycosyltransferase activity"/>
    <property type="evidence" value="ECO:0000318"/>
    <property type="project" value="GO_Central"/>
</dbReference>
<dbReference type="GO" id="GO:0000139">
    <property type="term" value="C:Golgi membrane"/>
    <property type="evidence" value="ECO:0000318"/>
    <property type="project" value="GO_Central"/>
</dbReference>
<protein>
    <recommendedName>
        <fullName evidence="10">Hexosyltransferase</fullName>
        <ecNumber evidence="10">2.4.1.-</ecNumber>
    </recommendedName>
</protein>
<dbReference type="KEGG" id="oaa:100075367"/>
<proteinExistence type="inferred from homology"/>
<dbReference type="OMA" id="PFQWKKK"/>
<dbReference type="CTD" id="84752"/>
<dbReference type="HOGENOM" id="CLU_036849_5_2_1"/>
<evidence type="ECO:0000313" key="13">
    <source>
        <dbReference type="Proteomes" id="UP000002279"/>
    </source>
</evidence>
<comment type="similarity">
    <text evidence="2 10">Belongs to the glycosyltransferase 31 family.</text>
</comment>
<sequence>MRRWRWLRLRGDVFCTLLLGATLCGLLYFQLELGALGPSLPKALPKTSAPPRVFSRGSPEAEGRVGAGGSLPHYEADTPGPPTPPDPFDFDQYLRDKDRRDFDLLINQPQKCQGLPAGGPDLLIAVKSVMEDFGRREVVRQTWGREGLVRGAWVRRVFLLGVPRPGVAPSSWESLLQQESGAYGDILLWAFQDTFFNLTLKELHFLAWADTYCPAARFVFQGDIDVFVHVENLLTFLEPRDPSRALLVGDVILNAQPIRARHSKYYIPKKVYGLGVYPAYAGGGGFLLSGAAVHQLSRACREVELFPIDDVFLGMCLQRIGLRPESHSGFRTFGIPRPSAAPHLQPFDPCFYRDLMVVHSLTGAEIWLMWQLLHGPPLDCARRGHIRGPFRWVSGKGAA</sequence>
<dbReference type="Pfam" id="PF01762">
    <property type="entry name" value="Galactosyl_T"/>
    <property type="match status" value="1"/>
</dbReference>
<dbReference type="OrthoDB" id="2139606at2759"/>
<evidence type="ECO:0000256" key="9">
    <source>
        <dbReference type="ARBA" id="ARBA00023136"/>
    </source>
</evidence>
<dbReference type="EC" id="2.4.1.-" evidence="10"/>
<evidence type="ECO:0000256" key="8">
    <source>
        <dbReference type="ARBA" id="ARBA00023034"/>
    </source>
</evidence>
<dbReference type="eggNOG" id="KOG2287">
    <property type="taxonomic scope" value="Eukaryota"/>
</dbReference>
<evidence type="ECO:0000256" key="2">
    <source>
        <dbReference type="ARBA" id="ARBA00008661"/>
    </source>
</evidence>
<dbReference type="GO" id="GO:0030311">
    <property type="term" value="P:poly-N-acetyllactosamine biosynthetic process"/>
    <property type="evidence" value="ECO:0000318"/>
    <property type="project" value="GO_Central"/>
</dbReference>
<dbReference type="Ensembl" id="ENSOANT00000002692.3">
    <property type="protein sequence ID" value="ENSOANP00000002691.2"/>
    <property type="gene ID" value="ENSOANG00000001683.3"/>
</dbReference>
<feature type="region of interest" description="Disordered" evidence="11">
    <location>
        <begin position="46"/>
        <end position="90"/>
    </location>
</feature>
<dbReference type="AlphaFoldDB" id="F7G6U2"/>
<dbReference type="FunCoup" id="F7G6U2">
    <property type="interactions" value="56"/>
</dbReference>
<name>F7G6U2_ORNAN</name>
<reference evidence="12" key="3">
    <citation type="submission" date="2025-09" db="UniProtKB">
        <authorList>
            <consortium name="Ensembl"/>
        </authorList>
    </citation>
    <scope>IDENTIFICATION</scope>
    <source>
        <strain evidence="12">Glennie</strain>
    </source>
</reference>
<dbReference type="RefSeq" id="XP_001506868.2">
    <property type="nucleotide sequence ID" value="XM_001506818.6"/>
</dbReference>
<dbReference type="InParanoid" id="F7G6U2"/>
<keyword evidence="13" id="KW-1185">Reference proteome</keyword>
<keyword evidence="8 10" id="KW-0333">Golgi apparatus</keyword>
<dbReference type="STRING" id="9258.ENSOANP00000002691"/>
<gene>
    <name evidence="12" type="primary">B3GNT9</name>
</gene>
<keyword evidence="9" id="KW-0472">Membrane</keyword>